<evidence type="ECO:0000256" key="4">
    <source>
        <dbReference type="ARBA" id="ARBA00012601"/>
    </source>
</evidence>
<feature type="domain" description="Disease resistance R13L4/SHOC-2-like LRR" evidence="17">
    <location>
        <begin position="1209"/>
        <end position="1467"/>
    </location>
</feature>
<dbReference type="InterPro" id="IPR036388">
    <property type="entry name" value="WH-like_DNA-bd_sf"/>
</dbReference>
<dbReference type="Gene3D" id="1.10.10.10">
    <property type="entry name" value="Winged helix-like DNA-binding domain superfamily/Winged helix DNA-binding domain"/>
    <property type="match status" value="2"/>
</dbReference>
<dbReference type="EC" id="3.2.1.4" evidence="4"/>
<dbReference type="Pfam" id="PF23598">
    <property type="entry name" value="LRR_14"/>
    <property type="match status" value="2"/>
</dbReference>
<evidence type="ECO:0000259" key="17">
    <source>
        <dbReference type="Pfam" id="PF23598"/>
    </source>
</evidence>
<dbReference type="Gene3D" id="1.50.10.10">
    <property type="match status" value="1"/>
</dbReference>
<keyword evidence="9" id="KW-0067">ATP-binding</keyword>
<dbReference type="Proteomes" id="UP000306102">
    <property type="component" value="Unassembled WGS sequence"/>
</dbReference>
<accession>A0A4V3WL91</accession>
<dbReference type="SUPFAM" id="SSF48208">
    <property type="entry name" value="Six-hairpin glycosidases"/>
    <property type="match status" value="1"/>
</dbReference>
<feature type="domain" description="Disease resistance R13L4/SHOC-2-like LRR" evidence="17">
    <location>
        <begin position="574"/>
        <end position="877"/>
    </location>
</feature>
<dbReference type="InterPro" id="IPR032675">
    <property type="entry name" value="LRR_dom_sf"/>
</dbReference>
<evidence type="ECO:0000256" key="5">
    <source>
        <dbReference type="ARBA" id="ARBA00022614"/>
    </source>
</evidence>
<dbReference type="PANTHER" id="PTHR23155:SF955">
    <property type="entry name" value="AAA+ ATPASE DOMAIN-CONTAINING PROTEIN"/>
    <property type="match status" value="1"/>
</dbReference>
<dbReference type="PANTHER" id="PTHR23155">
    <property type="entry name" value="DISEASE RESISTANCE PROTEIN RP"/>
    <property type="match status" value="1"/>
</dbReference>
<keyword evidence="10" id="KW-0136">Cellulose degradation</keyword>
<dbReference type="SUPFAM" id="SSF52058">
    <property type="entry name" value="L domain-like"/>
    <property type="match status" value="1"/>
</dbReference>
<dbReference type="FunFam" id="1.10.10.10:FF:000322">
    <property type="entry name" value="Probable disease resistance protein At1g63360"/>
    <property type="match status" value="2"/>
</dbReference>
<dbReference type="GO" id="GO:0008810">
    <property type="term" value="F:cellulase activity"/>
    <property type="evidence" value="ECO:0007669"/>
    <property type="project" value="UniProtKB-EC"/>
</dbReference>
<comment type="similarity">
    <text evidence="3">Belongs to the disease resistance NB-LRR family.</text>
</comment>
<keyword evidence="5" id="KW-0433">Leucine-rich repeat</keyword>
<evidence type="ECO:0000256" key="12">
    <source>
        <dbReference type="ARBA" id="ARBA00023326"/>
    </source>
</evidence>
<evidence type="ECO:0000259" key="14">
    <source>
        <dbReference type="Pfam" id="PF00759"/>
    </source>
</evidence>
<dbReference type="Pfam" id="PF00931">
    <property type="entry name" value="NB-ARC"/>
    <property type="match status" value="1"/>
</dbReference>
<evidence type="ECO:0000313" key="18">
    <source>
        <dbReference type="EMBL" id="THG03807.1"/>
    </source>
</evidence>
<organism evidence="18 19">
    <name type="scientific">Camellia sinensis var. sinensis</name>
    <name type="common">China tea</name>
    <dbReference type="NCBI Taxonomy" id="542762"/>
    <lineage>
        <taxon>Eukaryota</taxon>
        <taxon>Viridiplantae</taxon>
        <taxon>Streptophyta</taxon>
        <taxon>Embryophyta</taxon>
        <taxon>Tracheophyta</taxon>
        <taxon>Spermatophyta</taxon>
        <taxon>Magnoliopsida</taxon>
        <taxon>eudicotyledons</taxon>
        <taxon>Gunneridae</taxon>
        <taxon>Pentapetalae</taxon>
        <taxon>asterids</taxon>
        <taxon>Ericales</taxon>
        <taxon>Theaceae</taxon>
        <taxon>Camellia</taxon>
    </lineage>
</organism>
<gene>
    <name evidence="18" type="ORF">TEA_026747</name>
</gene>
<dbReference type="EMBL" id="SDRB02010870">
    <property type="protein sequence ID" value="THG03807.1"/>
    <property type="molecule type" value="Genomic_DNA"/>
</dbReference>
<evidence type="ECO:0000256" key="6">
    <source>
        <dbReference type="ARBA" id="ARBA00022737"/>
    </source>
</evidence>
<sequence length="1603" mass="182007">MGADVPISILLEKLNKLKEVVQERFIYPRLRNHVHDAINELQRIRKELEEAGDTSTLLRSVYSAELLIETFLLNTPIHCRRDDLKNLTQNPPLMAFLPIPPWTQLRFSSKLKNFVKSLKAVHSESRPRRDHSAINHKTHEFEDDDDDELVGFGDVAEKNLVDRLINDDEKSLRVISLVSEKAVGKTALARKVYNRLDVRQSFECRVWLHVPKNIKCKDLLIVLLKQIPMGVLKGVELMSEDELSALLFQTLMELRFLIVLDDVSSFDVWLMLACPFADAANGSRIILTTRDSKIASDVDPWSRPPLELKPFTDELSWELFSNKFRVGRHDTDTHHQLNSNKVKILKICSGLPPAIVLLGRLLSTIQPNELVCVIDSLLIDLDKLDQSPLSNIIALCFRELRSELKLCFLYLALFPKEYEISVRRLLQLWIAEGFVKMSSTQQPEDIAGKYLKELVHRNMIEIATRKEDGRHKTCRMPSFLHDFFFQKSEVIGFIHAHHCRANCTPIDSTAQLNTDSPADQPNTDSSAQNNIDLPAQPNNVCLSDVCFKAQTRGTSNEKINELLKTIIDRRRSRGFVLTKVLDLEGAHRPLLHAKLGKFLSNLRYISLRWTGIDSCPKSIGDLPCLETLDLKYTNITNLSSSIWKAKNLRHLLMNEVSILKPSSSKQSSTSMSNIQTLTGLRIGFEDPKEYGLNRFTSLRKLGLTCHSRSSVEKTWDCISQLNKLQTFKLRSRDHQFGQPSELVIPDNLTTHPSLSNLYLFGVFNFKVGNLPKNLKTLTLSMSKIKEDPMPELGECLPQLNILRLFADSFVGEKMNCLGGGFPKLRVLKLWMLETLKEWIVEEGAMPELEELEIRGCEKLEKSQGLERLSHLKELTLTNMKWEFVEDVKRNLASVGRSRILLTNKFKSSTTLAYAANGSRVILTTRDSKIASDVDPWSRPPLELKPFTDELSWELFSNKFRVGRHDTDTHHQLNSYKVKILKICGGLPPAIVLLGRLLSTIQSNELVCVIDSLLIDLDKLDQSPLSNIIALCFRELRSKLKLCFLYLALFPKEYEISVRRLLQLWIAEGFVKMSSTQQPEDIAGKYLKELVHRNMIEIATRKEDGRHKTCRLPSFLHDFFFQKSEDIGFIHSHHCRANCTPIDSPAQLRTDSLADQPNTDSSAQNNIDLPAQPNNVCLSDVCFKAQKRGTSNEKINELLKTIIDRRRSRGFVLTKVLDLEGAHRPLLHAKLGKFLSNLRYISLRWTGIDSCPKSIGDLPCLETLDLKYTNITNLSSSIWKAKNLRHLLMNEVSILKPSSSKQSSTSMSNIQTLTGLRIGFEDPKEYGLNRFTSLQKLGLTCHSRSSVEKTWDCISQLNKLQTFKLRSRDHQFGQPSELVIPDNLTTHPSLSNLYLFGVFNFKVGNLPKNLKTLTLSMSKIKEDPMPELGECLPQLNILRLFADSFVGEKMNCLAGGFPKLRVLKLWMLETLKEWIVEEGVGPINFPQKFGEEKVDDAAMAHGMSYMVGYGNKFPRYIHHRGSSLPSIDKHPEHINCEDGRSYFASNRPNPNLLIGAIVGGPDINDSYNDSRADPAHSEPTTYINAPVVGILAYFKSVMGRVEIG</sequence>
<keyword evidence="6" id="KW-0677">Repeat</keyword>
<dbReference type="InterPro" id="IPR042197">
    <property type="entry name" value="Apaf_helical"/>
</dbReference>
<dbReference type="Gene3D" id="1.10.8.430">
    <property type="entry name" value="Helical domain of apoptotic protease-activating factors"/>
    <property type="match status" value="2"/>
</dbReference>
<feature type="domain" description="Disease resistance protein winged helix" evidence="16">
    <location>
        <begin position="413"/>
        <end position="483"/>
    </location>
</feature>
<reference evidence="18 19" key="1">
    <citation type="journal article" date="2018" name="Proc. Natl. Acad. Sci. U.S.A.">
        <title>Draft genome sequence of Camellia sinensis var. sinensis provides insights into the evolution of the tea genome and tea quality.</title>
        <authorList>
            <person name="Wei C."/>
            <person name="Yang H."/>
            <person name="Wang S."/>
            <person name="Zhao J."/>
            <person name="Liu C."/>
            <person name="Gao L."/>
            <person name="Xia E."/>
            <person name="Lu Y."/>
            <person name="Tai Y."/>
            <person name="She G."/>
            <person name="Sun J."/>
            <person name="Cao H."/>
            <person name="Tong W."/>
            <person name="Gao Q."/>
            <person name="Li Y."/>
            <person name="Deng W."/>
            <person name="Jiang X."/>
            <person name="Wang W."/>
            <person name="Chen Q."/>
            <person name="Zhang S."/>
            <person name="Li H."/>
            <person name="Wu J."/>
            <person name="Wang P."/>
            <person name="Li P."/>
            <person name="Shi C."/>
            <person name="Zheng F."/>
            <person name="Jian J."/>
            <person name="Huang B."/>
            <person name="Shan D."/>
            <person name="Shi M."/>
            <person name="Fang C."/>
            <person name="Yue Y."/>
            <person name="Li F."/>
            <person name="Li D."/>
            <person name="Wei S."/>
            <person name="Han B."/>
            <person name="Jiang C."/>
            <person name="Yin Y."/>
            <person name="Xia T."/>
            <person name="Zhang Z."/>
            <person name="Bennetzen J.L."/>
            <person name="Zhao S."/>
            <person name="Wan X."/>
        </authorList>
    </citation>
    <scope>NUCLEOTIDE SEQUENCE [LARGE SCALE GENOMIC DNA]</scope>
    <source>
        <strain evidence="19">cv. Shuchazao</strain>
        <tissue evidence="18">Leaf</tissue>
    </source>
</reference>
<keyword evidence="7" id="KW-0547">Nucleotide-binding</keyword>
<dbReference type="Pfam" id="PF23559">
    <property type="entry name" value="WHD_DRP"/>
    <property type="match status" value="2"/>
</dbReference>
<evidence type="ECO:0000256" key="11">
    <source>
        <dbReference type="ARBA" id="ARBA00023277"/>
    </source>
</evidence>
<evidence type="ECO:0000256" key="1">
    <source>
        <dbReference type="ARBA" id="ARBA00000966"/>
    </source>
</evidence>
<evidence type="ECO:0000256" key="8">
    <source>
        <dbReference type="ARBA" id="ARBA00022821"/>
    </source>
</evidence>
<feature type="region of interest" description="Disordered" evidence="13">
    <location>
        <begin position="1146"/>
        <end position="1166"/>
    </location>
</feature>
<feature type="domain" description="Glycoside hydrolase family 9" evidence="14">
    <location>
        <begin position="1500"/>
        <end position="1590"/>
    </location>
</feature>
<evidence type="ECO:0000256" key="10">
    <source>
        <dbReference type="ARBA" id="ARBA00023001"/>
    </source>
</evidence>
<evidence type="ECO:0000256" key="7">
    <source>
        <dbReference type="ARBA" id="ARBA00022741"/>
    </source>
</evidence>
<evidence type="ECO:0000259" key="15">
    <source>
        <dbReference type="Pfam" id="PF00931"/>
    </source>
</evidence>
<dbReference type="STRING" id="542762.A0A4V3WL91"/>
<evidence type="ECO:0000259" key="16">
    <source>
        <dbReference type="Pfam" id="PF23559"/>
    </source>
</evidence>
<feature type="domain" description="NB-ARC" evidence="15">
    <location>
        <begin position="159"/>
        <end position="323"/>
    </location>
</feature>
<dbReference type="GO" id="GO:0005524">
    <property type="term" value="F:ATP binding"/>
    <property type="evidence" value="ECO:0007669"/>
    <property type="project" value="UniProtKB-KW"/>
</dbReference>
<evidence type="ECO:0000256" key="3">
    <source>
        <dbReference type="ARBA" id="ARBA00008894"/>
    </source>
</evidence>
<keyword evidence="8" id="KW-0611">Plant defense</keyword>
<dbReference type="GO" id="GO:0098542">
    <property type="term" value="P:defense response to other organism"/>
    <property type="evidence" value="ECO:0007669"/>
    <property type="project" value="TreeGrafter"/>
</dbReference>
<dbReference type="SUPFAM" id="SSF52047">
    <property type="entry name" value="RNI-like"/>
    <property type="match status" value="1"/>
</dbReference>
<name>A0A4V3WL91_CAMSN</name>
<feature type="domain" description="Disease resistance protein winged helix" evidence="16">
    <location>
        <begin position="1048"/>
        <end position="1118"/>
    </location>
</feature>
<dbReference type="Gene3D" id="3.80.10.10">
    <property type="entry name" value="Ribonuclease Inhibitor"/>
    <property type="match status" value="2"/>
</dbReference>
<comment type="caution">
    <text evidence="18">The sequence shown here is derived from an EMBL/GenBank/DDBJ whole genome shotgun (WGS) entry which is preliminary data.</text>
</comment>
<dbReference type="InterPro" id="IPR027417">
    <property type="entry name" value="P-loop_NTPase"/>
</dbReference>
<evidence type="ECO:0000256" key="9">
    <source>
        <dbReference type="ARBA" id="ARBA00022840"/>
    </source>
</evidence>
<comment type="catalytic activity">
    <reaction evidence="1">
        <text>Endohydrolysis of (1-&gt;4)-beta-D-glucosidic linkages in cellulose, lichenin and cereal beta-D-glucans.</text>
        <dbReference type="EC" id="3.2.1.4"/>
    </reaction>
</comment>
<keyword evidence="12" id="KW-0624">Polysaccharide degradation</keyword>
<proteinExistence type="inferred from homology"/>
<protein>
    <recommendedName>
        <fullName evidence="4">cellulase</fullName>
        <ecNumber evidence="4">3.2.1.4</ecNumber>
    </recommendedName>
</protein>
<keyword evidence="11" id="KW-0119">Carbohydrate metabolism</keyword>
<keyword evidence="19" id="KW-1185">Reference proteome</keyword>
<dbReference type="SUPFAM" id="SSF52540">
    <property type="entry name" value="P-loop containing nucleoside triphosphate hydrolases"/>
    <property type="match status" value="2"/>
</dbReference>
<dbReference type="InterPro" id="IPR012341">
    <property type="entry name" value="6hp_glycosidase-like_sf"/>
</dbReference>
<dbReference type="InterPro" id="IPR002182">
    <property type="entry name" value="NB-ARC"/>
</dbReference>
<dbReference type="InterPro" id="IPR044974">
    <property type="entry name" value="Disease_R_plants"/>
</dbReference>
<dbReference type="InterPro" id="IPR055414">
    <property type="entry name" value="LRR_R13L4/SHOC2-like"/>
</dbReference>
<evidence type="ECO:0000256" key="2">
    <source>
        <dbReference type="ARBA" id="ARBA00007072"/>
    </source>
</evidence>
<dbReference type="Pfam" id="PF00759">
    <property type="entry name" value="Glyco_hydro_9"/>
    <property type="match status" value="1"/>
</dbReference>
<dbReference type="InterPro" id="IPR008928">
    <property type="entry name" value="6-hairpin_glycosidase_sf"/>
</dbReference>
<dbReference type="Gene3D" id="3.40.50.300">
    <property type="entry name" value="P-loop containing nucleotide triphosphate hydrolases"/>
    <property type="match status" value="1"/>
</dbReference>
<comment type="similarity">
    <text evidence="2">Belongs to the glycosyl hydrolase 9 (cellulase E) family.</text>
</comment>
<feature type="region of interest" description="Disordered" evidence="13">
    <location>
        <begin position="510"/>
        <end position="530"/>
    </location>
</feature>
<evidence type="ECO:0000256" key="13">
    <source>
        <dbReference type="SAM" id="MobiDB-lite"/>
    </source>
</evidence>
<evidence type="ECO:0000313" key="19">
    <source>
        <dbReference type="Proteomes" id="UP000306102"/>
    </source>
</evidence>
<dbReference type="InterPro" id="IPR058922">
    <property type="entry name" value="WHD_DRP"/>
</dbReference>
<dbReference type="PRINTS" id="PR00364">
    <property type="entry name" value="DISEASERSIST"/>
</dbReference>
<dbReference type="GO" id="GO:0030245">
    <property type="term" value="P:cellulose catabolic process"/>
    <property type="evidence" value="ECO:0007669"/>
    <property type="project" value="UniProtKB-KW"/>
</dbReference>
<dbReference type="GO" id="GO:0043531">
    <property type="term" value="F:ADP binding"/>
    <property type="evidence" value="ECO:0007669"/>
    <property type="project" value="InterPro"/>
</dbReference>
<dbReference type="InterPro" id="IPR001701">
    <property type="entry name" value="Glyco_hydro_9"/>
</dbReference>